<dbReference type="Proteomes" id="UP000776164">
    <property type="component" value="Unassembled WGS sequence"/>
</dbReference>
<accession>A0ABS2L2E8</accession>
<dbReference type="InterPro" id="IPR009057">
    <property type="entry name" value="Homeodomain-like_sf"/>
</dbReference>
<evidence type="ECO:0000313" key="4">
    <source>
        <dbReference type="EMBL" id="MBM7471254.1"/>
    </source>
</evidence>
<keyword evidence="5" id="KW-1185">Reference proteome</keyword>
<dbReference type="RefSeq" id="WP_205107107.1">
    <property type="nucleotide sequence ID" value="NZ_BAAAHT010000013.1"/>
</dbReference>
<dbReference type="PROSITE" id="PS50977">
    <property type="entry name" value="HTH_TETR_2"/>
    <property type="match status" value="1"/>
</dbReference>
<dbReference type="InterPro" id="IPR001647">
    <property type="entry name" value="HTH_TetR"/>
</dbReference>
<gene>
    <name evidence="4" type="ORF">JOE66_000888</name>
</gene>
<dbReference type="InterPro" id="IPR050109">
    <property type="entry name" value="HTH-type_TetR-like_transc_reg"/>
</dbReference>
<evidence type="ECO:0000256" key="1">
    <source>
        <dbReference type="ARBA" id="ARBA00023125"/>
    </source>
</evidence>
<evidence type="ECO:0000259" key="3">
    <source>
        <dbReference type="PROSITE" id="PS50977"/>
    </source>
</evidence>
<name>A0ABS2L2E8_9MICO</name>
<keyword evidence="1 2" id="KW-0238">DNA-binding</keyword>
<dbReference type="PANTHER" id="PTHR30055:SF226">
    <property type="entry name" value="HTH-TYPE TRANSCRIPTIONAL REGULATOR PKSA"/>
    <property type="match status" value="1"/>
</dbReference>
<feature type="domain" description="HTH tetR-type" evidence="3">
    <location>
        <begin position="11"/>
        <end position="71"/>
    </location>
</feature>
<dbReference type="Pfam" id="PF00440">
    <property type="entry name" value="TetR_N"/>
    <property type="match status" value="1"/>
</dbReference>
<dbReference type="PANTHER" id="PTHR30055">
    <property type="entry name" value="HTH-TYPE TRANSCRIPTIONAL REGULATOR RUTR"/>
    <property type="match status" value="1"/>
</dbReference>
<feature type="DNA-binding region" description="H-T-H motif" evidence="2">
    <location>
        <begin position="34"/>
        <end position="53"/>
    </location>
</feature>
<dbReference type="EMBL" id="JAFBBU010000001">
    <property type="protein sequence ID" value="MBM7471254.1"/>
    <property type="molecule type" value="Genomic_DNA"/>
</dbReference>
<sequence length="217" mass="23521">MPDGRRAQNKLEKQSRIHAAAAELLDRHGFANVTTQQIADRADVAIGTLFRYASTKSELLLMVYNDRYRQAIESGRAQVSADDGAVPSILALIAPLVVASREFAENAAAYQRELLYGDPTERYRSEGLRLTVELQDLFEVVLTRSISASPVTAVAARTLSDIVHLEIARAPIEETTAERMLVVLGQQTELIVAGLHVFGNTFAPAGSVAATPTSSTK</sequence>
<evidence type="ECO:0000256" key="2">
    <source>
        <dbReference type="PROSITE-ProRule" id="PRU00335"/>
    </source>
</evidence>
<protein>
    <submittedName>
        <fullName evidence="4">AcrR family transcriptional regulator</fullName>
    </submittedName>
</protein>
<reference evidence="4 5" key="1">
    <citation type="submission" date="2021-01" db="EMBL/GenBank/DDBJ databases">
        <title>Sequencing the genomes of 1000 actinobacteria strains.</title>
        <authorList>
            <person name="Klenk H.-P."/>
        </authorList>
    </citation>
    <scope>NUCLEOTIDE SEQUENCE [LARGE SCALE GENOMIC DNA]</scope>
    <source>
        <strain evidence="4 5">DSM 13057</strain>
    </source>
</reference>
<evidence type="ECO:0000313" key="5">
    <source>
        <dbReference type="Proteomes" id="UP000776164"/>
    </source>
</evidence>
<comment type="caution">
    <text evidence="4">The sequence shown here is derived from an EMBL/GenBank/DDBJ whole genome shotgun (WGS) entry which is preliminary data.</text>
</comment>
<dbReference type="Gene3D" id="1.10.357.10">
    <property type="entry name" value="Tetracycline Repressor, domain 2"/>
    <property type="match status" value="1"/>
</dbReference>
<dbReference type="PRINTS" id="PR00455">
    <property type="entry name" value="HTHTETR"/>
</dbReference>
<organism evidence="4 5">
    <name type="scientific">Subtercola frigoramans</name>
    <dbReference type="NCBI Taxonomy" id="120298"/>
    <lineage>
        <taxon>Bacteria</taxon>
        <taxon>Bacillati</taxon>
        <taxon>Actinomycetota</taxon>
        <taxon>Actinomycetes</taxon>
        <taxon>Micrococcales</taxon>
        <taxon>Microbacteriaceae</taxon>
        <taxon>Subtercola</taxon>
    </lineage>
</organism>
<proteinExistence type="predicted"/>
<dbReference type="SUPFAM" id="SSF46689">
    <property type="entry name" value="Homeodomain-like"/>
    <property type="match status" value="1"/>
</dbReference>